<evidence type="ECO:0000313" key="3">
    <source>
        <dbReference type="Proteomes" id="UP000054097"/>
    </source>
</evidence>
<dbReference type="EMBL" id="KN824279">
    <property type="protein sequence ID" value="KIM33091.1"/>
    <property type="molecule type" value="Genomic_DNA"/>
</dbReference>
<evidence type="ECO:0008006" key="4">
    <source>
        <dbReference type="Google" id="ProtNLM"/>
    </source>
</evidence>
<name>A0A0C3BNU1_SERVB</name>
<dbReference type="HOGENOM" id="CLU_1134158_0_0_1"/>
<proteinExistence type="predicted"/>
<reference evidence="3" key="2">
    <citation type="submission" date="2015-01" db="EMBL/GenBank/DDBJ databases">
        <title>Evolutionary Origins and Diversification of the Mycorrhizal Mutualists.</title>
        <authorList>
            <consortium name="DOE Joint Genome Institute"/>
            <consortium name="Mycorrhizal Genomics Consortium"/>
            <person name="Kohler A."/>
            <person name="Kuo A."/>
            <person name="Nagy L.G."/>
            <person name="Floudas D."/>
            <person name="Copeland A."/>
            <person name="Barry K.W."/>
            <person name="Cichocki N."/>
            <person name="Veneault-Fourrey C."/>
            <person name="LaButti K."/>
            <person name="Lindquist E.A."/>
            <person name="Lipzen A."/>
            <person name="Lundell T."/>
            <person name="Morin E."/>
            <person name="Murat C."/>
            <person name="Riley R."/>
            <person name="Ohm R."/>
            <person name="Sun H."/>
            <person name="Tunlid A."/>
            <person name="Henrissat B."/>
            <person name="Grigoriev I.V."/>
            <person name="Hibbett D.S."/>
            <person name="Martin F."/>
        </authorList>
    </citation>
    <scope>NUCLEOTIDE SEQUENCE [LARGE SCALE GENOMIC DNA]</scope>
    <source>
        <strain evidence="3">MAFF 305830</strain>
    </source>
</reference>
<sequence length="245" mass="27919">MADKTWMQFLQGPSALESSPYQPSITSSPFMATPDVNLLYDGLYDGVTIQAGQHVHPHASQPGPPNAEIYAIQLENVSLRALSSPTAPRKGPKPPEPTFDDLMREMEMEMLRPTNTPVAPPQRPPIRDPPRTARVPPHRIRRNVDESTYRHFFRGTDQQELRRALDEILNSEWLALDRPEPTCGKRSVLSQFLSSRSCSTDYIRCLFDGCKYDRFDRLDRAVAHVRVHLGHRPFVCKGDCVSRKW</sequence>
<protein>
    <recommendedName>
        <fullName evidence="4">C2H2-type domain-containing protein</fullName>
    </recommendedName>
</protein>
<evidence type="ECO:0000256" key="1">
    <source>
        <dbReference type="SAM" id="MobiDB-lite"/>
    </source>
</evidence>
<reference evidence="2 3" key="1">
    <citation type="submission" date="2014-04" db="EMBL/GenBank/DDBJ databases">
        <authorList>
            <consortium name="DOE Joint Genome Institute"/>
            <person name="Kuo A."/>
            <person name="Zuccaro A."/>
            <person name="Kohler A."/>
            <person name="Nagy L.G."/>
            <person name="Floudas D."/>
            <person name="Copeland A."/>
            <person name="Barry K.W."/>
            <person name="Cichocki N."/>
            <person name="Veneault-Fourrey C."/>
            <person name="LaButti K."/>
            <person name="Lindquist E.A."/>
            <person name="Lipzen A."/>
            <person name="Lundell T."/>
            <person name="Morin E."/>
            <person name="Murat C."/>
            <person name="Sun H."/>
            <person name="Tunlid A."/>
            <person name="Henrissat B."/>
            <person name="Grigoriev I.V."/>
            <person name="Hibbett D.S."/>
            <person name="Martin F."/>
            <person name="Nordberg H.P."/>
            <person name="Cantor M.N."/>
            <person name="Hua S.X."/>
        </authorList>
    </citation>
    <scope>NUCLEOTIDE SEQUENCE [LARGE SCALE GENOMIC DNA]</scope>
    <source>
        <strain evidence="2 3">MAFF 305830</strain>
    </source>
</reference>
<dbReference type="Proteomes" id="UP000054097">
    <property type="component" value="Unassembled WGS sequence"/>
</dbReference>
<dbReference type="OrthoDB" id="4964842at2759"/>
<dbReference type="AlphaFoldDB" id="A0A0C3BNU1"/>
<evidence type="ECO:0000313" key="2">
    <source>
        <dbReference type="EMBL" id="KIM33091.1"/>
    </source>
</evidence>
<gene>
    <name evidence="2" type="ORF">M408DRAFT_191783</name>
</gene>
<accession>A0A0C3BNU1</accession>
<feature type="region of interest" description="Disordered" evidence="1">
    <location>
        <begin position="114"/>
        <end position="136"/>
    </location>
</feature>
<organism evidence="2 3">
    <name type="scientific">Serendipita vermifera MAFF 305830</name>
    <dbReference type="NCBI Taxonomy" id="933852"/>
    <lineage>
        <taxon>Eukaryota</taxon>
        <taxon>Fungi</taxon>
        <taxon>Dikarya</taxon>
        <taxon>Basidiomycota</taxon>
        <taxon>Agaricomycotina</taxon>
        <taxon>Agaricomycetes</taxon>
        <taxon>Sebacinales</taxon>
        <taxon>Serendipitaceae</taxon>
        <taxon>Serendipita</taxon>
    </lineage>
</organism>
<keyword evidence="3" id="KW-1185">Reference proteome</keyword>